<evidence type="ECO:0000256" key="1">
    <source>
        <dbReference type="ARBA" id="ARBA00023015"/>
    </source>
</evidence>
<dbReference type="PRINTS" id="PR00032">
    <property type="entry name" value="HTHARAC"/>
</dbReference>
<dbReference type="CDD" id="cd17536">
    <property type="entry name" value="REC_YesN-like"/>
    <property type="match status" value="1"/>
</dbReference>
<keyword evidence="4" id="KW-0597">Phosphoprotein</keyword>
<dbReference type="InterPro" id="IPR020449">
    <property type="entry name" value="Tscrpt_reg_AraC-type_HTH"/>
</dbReference>
<dbReference type="RefSeq" id="WP_153790094.1">
    <property type="nucleotide sequence ID" value="NZ_CP045915.1"/>
</dbReference>
<evidence type="ECO:0000313" key="7">
    <source>
        <dbReference type="EMBL" id="QGH32934.1"/>
    </source>
</evidence>
<dbReference type="SUPFAM" id="SSF52172">
    <property type="entry name" value="CheY-like"/>
    <property type="match status" value="1"/>
</dbReference>
<reference evidence="7 8" key="1">
    <citation type="submission" date="2019-11" db="EMBL/GenBank/DDBJ databases">
        <title>Gracilibacillus salitolerans sp. nov., a moderate halophile isolated from a saline soil in northwest China.</title>
        <authorList>
            <person name="Gan L."/>
        </authorList>
    </citation>
    <scope>NUCLEOTIDE SEQUENCE [LARGE SCALE GENOMIC DNA]</scope>
    <source>
        <strain evidence="7 8">SCU50</strain>
    </source>
</reference>
<dbReference type="SUPFAM" id="SSF46689">
    <property type="entry name" value="Homeodomain-like"/>
    <property type="match status" value="2"/>
</dbReference>
<dbReference type="PROSITE" id="PS50110">
    <property type="entry name" value="RESPONSE_REGULATORY"/>
    <property type="match status" value="1"/>
</dbReference>
<dbReference type="GO" id="GO:0003700">
    <property type="term" value="F:DNA-binding transcription factor activity"/>
    <property type="evidence" value="ECO:0007669"/>
    <property type="project" value="InterPro"/>
</dbReference>
<dbReference type="InterPro" id="IPR018062">
    <property type="entry name" value="HTH_AraC-typ_CS"/>
</dbReference>
<dbReference type="KEGG" id="grc:GI584_02200"/>
<evidence type="ECO:0000259" key="6">
    <source>
        <dbReference type="PROSITE" id="PS50110"/>
    </source>
</evidence>
<dbReference type="EMBL" id="CP045915">
    <property type="protein sequence ID" value="QGH32934.1"/>
    <property type="molecule type" value="Genomic_DNA"/>
</dbReference>
<keyword evidence="3" id="KW-0804">Transcription</keyword>
<dbReference type="SMART" id="SM00342">
    <property type="entry name" value="HTH_ARAC"/>
    <property type="match status" value="1"/>
</dbReference>
<dbReference type="PROSITE" id="PS01124">
    <property type="entry name" value="HTH_ARAC_FAMILY_2"/>
    <property type="match status" value="1"/>
</dbReference>
<dbReference type="SMART" id="SM00448">
    <property type="entry name" value="REC"/>
    <property type="match status" value="1"/>
</dbReference>
<dbReference type="InterPro" id="IPR001789">
    <property type="entry name" value="Sig_transdc_resp-reg_receiver"/>
</dbReference>
<evidence type="ECO:0000256" key="2">
    <source>
        <dbReference type="ARBA" id="ARBA00023125"/>
    </source>
</evidence>
<dbReference type="InterPro" id="IPR011006">
    <property type="entry name" value="CheY-like_superfamily"/>
</dbReference>
<name>A0A5Q2TDX4_9BACI</name>
<proteinExistence type="predicted"/>
<feature type="domain" description="Response regulatory" evidence="6">
    <location>
        <begin position="3"/>
        <end position="120"/>
    </location>
</feature>
<accession>A0A5Q2TDX4</accession>
<dbReference type="InterPro" id="IPR018060">
    <property type="entry name" value="HTH_AraC"/>
</dbReference>
<dbReference type="Gene3D" id="1.10.10.60">
    <property type="entry name" value="Homeodomain-like"/>
    <property type="match status" value="2"/>
</dbReference>
<dbReference type="Pfam" id="PF00072">
    <property type="entry name" value="Response_reg"/>
    <property type="match status" value="1"/>
</dbReference>
<dbReference type="PANTHER" id="PTHR43280:SF2">
    <property type="entry name" value="HTH-TYPE TRANSCRIPTIONAL REGULATOR EXSA"/>
    <property type="match status" value="1"/>
</dbReference>
<evidence type="ECO:0000313" key="8">
    <source>
        <dbReference type="Proteomes" id="UP000339690"/>
    </source>
</evidence>
<dbReference type="PANTHER" id="PTHR43280">
    <property type="entry name" value="ARAC-FAMILY TRANSCRIPTIONAL REGULATOR"/>
    <property type="match status" value="1"/>
</dbReference>
<evidence type="ECO:0000259" key="5">
    <source>
        <dbReference type="PROSITE" id="PS01124"/>
    </source>
</evidence>
<dbReference type="AlphaFoldDB" id="A0A5Q2TDX4"/>
<sequence length="508" mass="59521">MVRVMLVDDEAIEREGIRMILERNRSNAEIVAEAKNGKEAVEFATIHQPDIIFMDIKMPEFDGLVAIEKILPRLPETKCVMVSAFDTFQYAKRAMKFGIKEYLLKPSKVSEVLEAYDRMVAELSEKNDVNKRLEQASSLVEMEFILTLMMDHVHEFSTEDWTKWLDVENTKGFVAVFSFQSESHRPDREQKSNWYRTLKDGLSRLPYQTFAGPLTGYQVPVLVKYDKLTLDQFARDVIQDIQRDLRDCQLCVGVGTVIADLQDFSRSYQEALYALEQVQSHPAAKYQVFNKQLAEKRNERIYFEEEKELLEAIKKGDSQQGTYVFDRYFQSVQQDTNYQVQIIQKTIENFFIVLTRMTKELGLDRNIQMSFDQFETATQIKEASKAHLQRVIMQIREWRSTGVRGLLLQAKDYIEAHYQRNITLEEIAEEVGLSSYYLSKLFKEHFQITFVEYVTHTRLTKAKDLLLDDRISLKEIALTIGYKDPNYFSRVFKKETGLSPSEYRKQYF</sequence>
<dbReference type="InterPro" id="IPR009057">
    <property type="entry name" value="Homeodomain-like_sf"/>
</dbReference>
<gene>
    <name evidence="7" type="ORF">GI584_02200</name>
</gene>
<feature type="modified residue" description="4-aspartylphosphate" evidence="4">
    <location>
        <position position="55"/>
    </location>
</feature>
<dbReference type="Proteomes" id="UP000339690">
    <property type="component" value="Chromosome"/>
</dbReference>
<dbReference type="PROSITE" id="PS00041">
    <property type="entry name" value="HTH_ARAC_FAMILY_1"/>
    <property type="match status" value="1"/>
</dbReference>
<dbReference type="GO" id="GO:0043565">
    <property type="term" value="F:sequence-specific DNA binding"/>
    <property type="evidence" value="ECO:0007669"/>
    <property type="project" value="InterPro"/>
</dbReference>
<evidence type="ECO:0000256" key="3">
    <source>
        <dbReference type="ARBA" id="ARBA00023163"/>
    </source>
</evidence>
<dbReference type="Pfam" id="PF12833">
    <property type="entry name" value="HTH_18"/>
    <property type="match status" value="1"/>
</dbReference>
<feature type="domain" description="HTH araC/xylS-type" evidence="5">
    <location>
        <begin position="408"/>
        <end position="506"/>
    </location>
</feature>
<dbReference type="Gene3D" id="3.40.50.2300">
    <property type="match status" value="1"/>
</dbReference>
<dbReference type="GO" id="GO:0000160">
    <property type="term" value="P:phosphorelay signal transduction system"/>
    <property type="evidence" value="ECO:0007669"/>
    <property type="project" value="InterPro"/>
</dbReference>
<evidence type="ECO:0000256" key="4">
    <source>
        <dbReference type="PROSITE-ProRule" id="PRU00169"/>
    </source>
</evidence>
<dbReference type="Pfam" id="PF17853">
    <property type="entry name" value="GGDEF_2"/>
    <property type="match status" value="1"/>
</dbReference>
<protein>
    <submittedName>
        <fullName evidence="7">AraC family transcriptional regulator</fullName>
    </submittedName>
</protein>
<organism evidence="7 8">
    <name type="scientific">Gracilibacillus salitolerans</name>
    <dbReference type="NCBI Taxonomy" id="2663022"/>
    <lineage>
        <taxon>Bacteria</taxon>
        <taxon>Bacillati</taxon>
        <taxon>Bacillota</taxon>
        <taxon>Bacilli</taxon>
        <taxon>Bacillales</taxon>
        <taxon>Bacillaceae</taxon>
        <taxon>Gracilibacillus</taxon>
    </lineage>
</organism>
<keyword evidence="1" id="KW-0805">Transcription regulation</keyword>
<keyword evidence="2" id="KW-0238">DNA-binding</keyword>
<dbReference type="InterPro" id="IPR041522">
    <property type="entry name" value="CdaR_GGDEF"/>
</dbReference>
<keyword evidence="8" id="KW-1185">Reference proteome</keyword>